<dbReference type="AlphaFoldDB" id="A0A1R0Z7L5"/>
<dbReference type="PIRSF" id="PIRSF015278">
    <property type="entry name" value="UCP015278"/>
    <property type="match status" value="1"/>
</dbReference>
<dbReference type="InterPro" id="IPR016630">
    <property type="entry name" value="UCP015278"/>
</dbReference>
<proteinExistence type="predicted"/>
<organism evidence="1 2">
    <name type="scientific">Paenibacillus odorifer</name>
    <dbReference type="NCBI Taxonomy" id="189426"/>
    <lineage>
        <taxon>Bacteria</taxon>
        <taxon>Bacillati</taxon>
        <taxon>Bacillota</taxon>
        <taxon>Bacilli</taxon>
        <taxon>Bacillales</taxon>
        <taxon>Paenibacillaceae</taxon>
        <taxon>Paenibacillus</taxon>
    </lineage>
</organism>
<dbReference type="Proteomes" id="UP000187425">
    <property type="component" value="Unassembled WGS sequence"/>
</dbReference>
<evidence type="ECO:0000313" key="2">
    <source>
        <dbReference type="Proteomes" id="UP000187425"/>
    </source>
</evidence>
<comment type="caution">
    <text evidence="1">The sequence shown here is derived from an EMBL/GenBank/DDBJ whole genome shotgun (WGS) entry which is preliminary data.</text>
</comment>
<dbReference type="RefSeq" id="WP_076287065.1">
    <property type="nucleotide sequence ID" value="NZ_MPTW01000041.1"/>
</dbReference>
<sequence>MSFSTDIFKKSKINYNWTTLYVGLKLGLVSNSDITKYAIEFLTSHPDSNNQNIIQLAWGEYDFDCEELLMNVLNESIVNELSSDSDVWQVEKRKWRLGILSYLKTTYQDDYEEMLNKIAEVYADMDYPEDMEDFINYLTPKDGYNPLLYSHEENVARLVNLFNSFLDKEKQNLGNEITF</sequence>
<dbReference type="EMBL" id="MPTW01000041">
    <property type="protein sequence ID" value="OME64181.1"/>
    <property type="molecule type" value="Genomic_DNA"/>
</dbReference>
<evidence type="ECO:0000313" key="1">
    <source>
        <dbReference type="EMBL" id="OME64181.1"/>
    </source>
</evidence>
<protein>
    <recommendedName>
        <fullName evidence="3">DUF2247 domain-containing protein</fullName>
    </recommendedName>
</protein>
<reference evidence="1 2" key="1">
    <citation type="submission" date="2016-11" db="EMBL/GenBank/DDBJ databases">
        <title>Paenibacillus species isolates.</title>
        <authorList>
            <person name="Beno S.M."/>
        </authorList>
    </citation>
    <scope>NUCLEOTIDE SEQUENCE [LARGE SCALE GENOMIC DNA]</scope>
    <source>
        <strain evidence="1 2">FSL H7-0443</strain>
    </source>
</reference>
<name>A0A1R0Z7L5_9BACL</name>
<dbReference type="Pfam" id="PF10004">
    <property type="entry name" value="DUF2247"/>
    <property type="match status" value="1"/>
</dbReference>
<accession>A0A1R0Z7L5</accession>
<evidence type="ECO:0008006" key="3">
    <source>
        <dbReference type="Google" id="ProtNLM"/>
    </source>
</evidence>
<gene>
    <name evidence="1" type="ORF">BSK65_29645</name>
</gene>
<dbReference type="OrthoDB" id="2882291at2"/>